<feature type="chain" id="PRO_5039546078" description="Lipoprotein" evidence="1">
    <location>
        <begin position="20"/>
        <end position="171"/>
    </location>
</feature>
<proteinExistence type="predicted"/>
<evidence type="ECO:0000313" key="3">
    <source>
        <dbReference type="Proteomes" id="UP000238312"/>
    </source>
</evidence>
<dbReference type="AlphaFoldDB" id="A0A2T0M5F1"/>
<dbReference type="RefSeq" id="WP_106251739.1">
    <property type="nucleotide sequence ID" value="NZ_JBFAIL010000032.1"/>
</dbReference>
<evidence type="ECO:0000256" key="1">
    <source>
        <dbReference type="SAM" id="SignalP"/>
    </source>
</evidence>
<dbReference type="OrthoDB" id="3532182at2"/>
<name>A0A2T0M5F1_9ACTN</name>
<feature type="signal peptide" evidence="1">
    <location>
        <begin position="1"/>
        <end position="19"/>
    </location>
</feature>
<evidence type="ECO:0000313" key="2">
    <source>
        <dbReference type="EMBL" id="PRX52695.1"/>
    </source>
</evidence>
<evidence type="ECO:0008006" key="4">
    <source>
        <dbReference type="Google" id="ProtNLM"/>
    </source>
</evidence>
<protein>
    <recommendedName>
        <fullName evidence="4">Lipoprotein</fullName>
    </recommendedName>
</protein>
<gene>
    <name evidence="2" type="ORF">B0I32_13192</name>
</gene>
<sequence>MRRPSAVVALLVAVAGTTACTPDAPEATRPAPCPSDKACHAVIGTDPAIVVYRGEFYSNLMPLTARLEWLEEERCLVVTRQETDRQDRTLIPLWPEGTKPARAADGRRGVEIPQVGGVFEGTLIEAGGSNFPPVLKPPIPRISTFTEPPGACTAHDGYFVVDPYEVEPQEG</sequence>
<dbReference type="EMBL" id="PVNG01000031">
    <property type="protein sequence ID" value="PRX52695.1"/>
    <property type="molecule type" value="Genomic_DNA"/>
</dbReference>
<dbReference type="Proteomes" id="UP000238312">
    <property type="component" value="Unassembled WGS sequence"/>
</dbReference>
<comment type="caution">
    <text evidence="2">The sequence shown here is derived from an EMBL/GenBank/DDBJ whole genome shotgun (WGS) entry which is preliminary data.</text>
</comment>
<accession>A0A2T0M5F1</accession>
<organism evidence="2 3">
    <name type="scientific">Nonomuraea fuscirosea</name>
    <dbReference type="NCBI Taxonomy" id="1291556"/>
    <lineage>
        <taxon>Bacteria</taxon>
        <taxon>Bacillati</taxon>
        <taxon>Actinomycetota</taxon>
        <taxon>Actinomycetes</taxon>
        <taxon>Streptosporangiales</taxon>
        <taxon>Streptosporangiaceae</taxon>
        <taxon>Nonomuraea</taxon>
    </lineage>
</organism>
<keyword evidence="3" id="KW-1185">Reference proteome</keyword>
<dbReference type="PROSITE" id="PS51257">
    <property type="entry name" value="PROKAR_LIPOPROTEIN"/>
    <property type="match status" value="1"/>
</dbReference>
<reference evidence="2 3" key="1">
    <citation type="submission" date="2018-03" db="EMBL/GenBank/DDBJ databases">
        <title>Genomic Encyclopedia of Type Strains, Phase III (KMG-III): the genomes of soil and plant-associated and newly described type strains.</title>
        <authorList>
            <person name="Whitman W."/>
        </authorList>
    </citation>
    <scope>NUCLEOTIDE SEQUENCE [LARGE SCALE GENOMIC DNA]</scope>
    <source>
        <strain evidence="2 3">CGMCC 4.7104</strain>
    </source>
</reference>
<keyword evidence="1" id="KW-0732">Signal</keyword>